<keyword evidence="5" id="KW-1185">Reference proteome</keyword>
<feature type="compositionally biased region" description="Low complexity" evidence="1">
    <location>
        <begin position="134"/>
        <end position="157"/>
    </location>
</feature>
<organism evidence="4 5">
    <name type="scientific">Mobiluncus porci</name>
    <dbReference type="NCBI Taxonomy" id="2652278"/>
    <lineage>
        <taxon>Bacteria</taxon>
        <taxon>Bacillati</taxon>
        <taxon>Actinomycetota</taxon>
        <taxon>Actinomycetes</taxon>
        <taxon>Actinomycetales</taxon>
        <taxon>Actinomycetaceae</taxon>
        <taxon>Mobiluncus</taxon>
    </lineage>
</organism>
<feature type="transmembrane region" description="Helical" evidence="2">
    <location>
        <begin position="237"/>
        <end position="259"/>
    </location>
</feature>
<evidence type="ECO:0000256" key="2">
    <source>
        <dbReference type="SAM" id="Phobius"/>
    </source>
</evidence>
<reference evidence="4 5" key="1">
    <citation type="submission" date="2019-08" db="EMBL/GenBank/DDBJ databases">
        <title>In-depth cultivation of the pig gut microbiome towards novel bacterial diversity and tailored functional studies.</title>
        <authorList>
            <person name="Wylensek D."/>
            <person name="Hitch T.C.A."/>
            <person name="Clavel T."/>
        </authorList>
    </citation>
    <scope>NUCLEOTIDE SEQUENCE [LARGE SCALE GENOMIC DNA]</scope>
    <source>
        <strain evidence="4 5">RF-GAM-744-WT-7</strain>
    </source>
</reference>
<keyword evidence="2" id="KW-0812">Transmembrane</keyword>
<keyword evidence="2" id="KW-0472">Membrane</keyword>
<proteinExistence type="predicted"/>
<feature type="region of interest" description="Disordered" evidence="1">
    <location>
        <begin position="112"/>
        <end position="190"/>
    </location>
</feature>
<dbReference type="Proteomes" id="UP000442535">
    <property type="component" value="Unassembled WGS sequence"/>
</dbReference>
<evidence type="ECO:0000313" key="4">
    <source>
        <dbReference type="EMBL" id="MST50510.1"/>
    </source>
</evidence>
<comment type="caution">
    <text evidence="4">The sequence shown here is derived from an EMBL/GenBank/DDBJ whole genome shotgun (WGS) entry which is preliminary data.</text>
</comment>
<protein>
    <submittedName>
        <fullName evidence="4">Uncharacterized protein</fullName>
    </submittedName>
</protein>
<feature type="compositionally biased region" description="Polar residues" evidence="1">
    <location>
        <begin position="112"/>
        <end position="129"/>
    </location>
</feature>
<keyword evidence="2" id="KW-1133">Transmembrane helix</keyword>
<feature type="chain" id="PRO_5029844462" evidence="3">
    <location>
        <begin position="42"/>
        <end position="267"/>
    </location>
</feature>
<evidence type="ECO:0000313" key="5">
    <source>
        <dbReference type="Proteomes" id="UP000442535"/>
    </source>
</evidence>
<name>A0A7K0K624_9ACTO</name>
<gene>
    <name evidence="4" type="ORF">FYJ63_09810</name>
</gene>
<feature type="signal peptide" evidence="3">
    <location>
        <begin position="1"/>
        <end position="41"/>
    </location>
</feature>
<dbReference type="AlphaFoldDB" id="A0A7K0K624"/>
<evidence type="ECO:0000256" key="3">
    <source>
        <dbReference type="SAM" id="SignalP"/>
    </source>
</evidence>
<feature type="compositionally biased region" description="Low complexity" evidence="1">
    <location>
        <begin position="164"/>
        <end position="190"/>
    </location>
</feature>
<dbReference type="EMBL" id="VUMY01000021">
    <property type="protein sequence ID" value="MST50510.1"/>
    <property type="molecule type" value="Genomic_DNA"/>
</dbReference>
<accession>A0A7K0K624</accession>
<keyword evidence="3" id="KW-0732">Signal</keyword>
<evidence type="ECO:0000256" key="1">
    <source>
        <dbReference type="SAM" id="MobiDB-lite"/>
    </source>
</evidence>
<dbReference type="RefSeq" id="WP_154546250.1">
    <property type="nucleotide sequence ID" value="NZ_VUMY01000021.1"/>
</dbReference>
<sequence length="267" mass="26383">MTGINSRNHFTASRISRLMTCGATALVTTGVIVGFATPAFAAETPASENDTPVFALEDPVASEVNENTPPDTFSTVTLQPVLKTALTETTEKPAPLVGTAVTENNLNQGATAATGQPLVDSTPSVNQSAPPGDSASAPTRRPATATAAGPKATTPAPQQSLKVPAAPAVAEPGPAEPAAAAPAEPAAALNAPAEAAPNAVAPAAAAPATAHSPAKTVANGPAAASLSATNAMTGDMVVTWVVGAAVAVLAAIGLMFVFARKESRRLE</sequence>